<dbReference type="AlphaFoldDB" id="A0A0F9DXD2"/>
<feature type="region of interest" description="Disordered" evidence="1">
    <location>
        <begin position="32"/>
        <end position="67"/>
    </location>
</feature>
<gene>
    <name evidence="2" type="ORF">LCGC14_2145480</name>
</gene>
<protein>
    <recommendedName>
        <fullName evidence="3">Collagen-like protein</fullName>
    </recommendedName>
</protein>
<comment type="caution">
    <text evidence="2">The sequence shown here is derived from an EMBL/GenBank/DDBJ whole genome shotgun (WGS) entry which is preliminary data.</text>
</comment>
<evidence type="ECO:0000256" key="1">
    <source>
        <dbReference type="SAM" id="MobiDB-lite"/>
    </source>
</evidence>
<name>A0A0F9DXD2_9ZZZZ</name>
<dbReference type="EMBL" id="LAZR01027223">
    <property type="protein sequence ID" value="KKL66389.1"/>
    <property type="molecule type" value="Genomic_DNA"/>
</dbReference>
<proteinExistence type="predicted"/>
<dbReference type="Gene3D" id="1.20.5.320">
    <property type="entry name" value="6-Phosphogluconate Dehydrogenase, domain 3"/>
    <property type="match status" value="1"/>
</dbReference>
<feature type="non-terminal residue" evidence="2">
    <location>
        <position position="1"/>
    </location>
</feature>
<sequence>VEEVIKLTVTDDRGGTAEDTVSIFNRRVEEIELTPGPEGPQGIQGEQGAQGEQGSPGITPEEISQMQTQIAQLQTQITALQQTVAT</sequence>
<evidence type="ECO:0000313" key="2">
    <source>
        <dbReference type="EMBL" id="KKL66389.1"/>
    </source>
</evidence>
<evidence type="ECO:0008006" key="3">
    <source>
        <dbReference type="Google" id="ProtNLM"/>
    </source>
</evidence>
<feature type="compositionally biased region" description="Low complexity" evidence="1">
    <location>
        <begin position="40"/>
        <end position="57"/>
    </location>
</feature>
<organism evidence="2">
    <name type="scientific">marine sediment metagenome</name>
    <dbReference type="NCBI Taxonomy" id="412755"/>
    <lineage>
        <taxon>unclassified sequences</taxon>
        <taxon>metagenomes</taxon>
        <taxon>ecological metagenomes</taxon>
    </lineage>
</organism>
<accession>A0A0F9DXD2</accession>
<reference evidence="2" key="1">
    <citation type="journal article" date="2015" name="Nature">
        <title>Complex archaea that bridge the gap between prokaryotes and eukaryotes.</title>
        <authorList>
            <person name="Spang A."/>
            <person name="Saw J.H."/>
            <person name="Jorgensen S.L."/>
            <person name="Zaremba-Niedzwiedzka K."/>
            <person name="Martijn J."/>
            <person name="Lind A.E."/>
            <person name="van Eijk R."/>
            <person name="Schleper C."/>
            <person name="Guy L."/>
            <person name="Ettema T.J."/>
        </authorList>
    </citation>
    <scope>NUCLEOTIDE SEQUENCE</scope>
</reference>